<name>A0A0C9VH82_SPHS4</name>
<dbReference type="Proteomes" id="UP000054279">
    <property type="component" value="Unassembled WGS sequence"/>
</dbReference>
<dbReference type="AlphaFoldDB" id="A0A0C9VH82"/>
<dbReference type="InterPro" id="IPR016166">
    <property type="entry name" value="FAD-bd_PCMH"/>
</dbReference>
<keyword evidence="5" id="KW-0560">Oxidoreductase</keyword>
<accession>A0A0C9VH82</accession>
<comment type="similarity">
    <text evidence="2">Belongs to the oxygen-dependent FAD-linked oxidoreductase family.</text>
</comment>
<dbReference type="PROSITE" id="PS51387">
    <property type="entry name" value="FAD_PCMH"/>
    <property type="match status" value="1"/>
</dbReference>
<dbReference type="SUPFAM" id="SSF56176">
    <property type="entry name" value="FAD-binding/transporter-associated domain-like"/>
    <property type="match status" value="1"/>
</dbReference>
<evidence type="ECO:0000256" key="1">
    <source>
        <dbReference type="ARBA" id="ARBA00001974"/>
    </source>
</evidence>
<feature type="domain" description="FAD-binding PCMH-type" evidence="6">
    <location>
        <begin position="1"/>
        <end position="188"/>
    </location>
</feature>
<dbReference type="InterPro" id="IPR050416">
    <property type="entry name" value="FAD-linked_Oxidoreductase"/>
</dbReference>
<dbReference type="HOGENOM" id="CLU_752434_0_0_1"/>
<keyword evidence="3" id="KW-0285">Flavoprotein</keyword>
<protein>
    <recommendedName>
        <fullName evidence="6">FAD-binding PCMH-type domain-containing protein</fullName>
    </recommendedName>
</protein>
<evidence type="ECO:0000256" key="3">
    <source>
        <dbReference type="ARBA" id="ARBA00022630"/>
    </source>
</evidence>
<evidence type="ECO:0000256" key="5">
    <source>
        <dbReference type="ARBA" id="ARBA00023002"/>
    </source>
</evidence>
<evidence type="ECO:0000259" key="6">
    <source>
        <dbReference type="PROSITE" id="PS51387"/>
    </source>
</evidence>
<evidence type="ECO:0000256" key="4">
    <source>
        <dbReference type="ARBA" id="ARBA00022827"/>
    </source>
</evidence>
<evidence type="ECO:0000313" key="8">
    <source>
        <dbReference type="Proteomes" id="UP000054279"/>
    </source>
</evidence>
<dbReference type="Pfam" id="PF01565">
    <property type="entry name" value="FAD_binding_4"/>
    <property type="match status" value="1"/>
</dbReference>
<dbReference type="Gene3D" id="3.30.465.10">
    <property type="match status" value="1"/>
</dbReference>
<dbReference type="InterPro" id="IPR016169">
    <property type="entry name" value="FAD-bd_PCMH_sub2"/>
</dbReference>
<dbReference type="InterPro" id="IPR036318">
    <property type="entry name" value="FAD-bd_PCMH-like_sf"/>
</dbReference>
<dbReference type="GO" id="GO:0071949">
    <property type="term" value="F:FAD binding"/>
    <property type="evidence" value="ECO:0007669"/>
    <property type="project" value="InterPro"/>
</dbReference>
<keyword evidence="8" id="KW-1185">Reference proteome</keyword>
<evidence type="ECO:0000313" key="7">
    <source>
        <dbReference type="EMBL" id="KIJ46591.1"/>
    </source>
</evidence>
<proteinExistence type="inferred from homology"/>
<dbReference type="InterPro" id="IPR006094">
    <property type="entry name" value="Oxid_FAD_bind_N"/>
</dbReference>
<comment type="cofactor">
    <cofactor evidence="1">
        <name>FAD</name>
        <dbReference type="ChEBI" id="CHEBI:57692"/>
    </cofactor>
</comment>
<dbReference type="PANTHER" id="PTHR42973:SF39">
    <property type="entry name" value="FAD-BINDING PCMH-TYPE DOMAIN-CONTAINING PROTEIN"/>
    <property type="match status" value="1"/>
</dbReference>
<sequence length="393" mass="42053">MYYDSAGDFSVYNLRESCNEQRNVECIISVNASSVQDIQQTLLFAAKHNVKLVVKNTGKNTTFHPTFLLVGAPPSGVISSVLTVSPGTTWDQVYTAAHANNVTILEGIGAGGTVGAGGGWILGTGHSILTPNYGLGIDNVVQFTVVLPNAIHVTANNFTNLDLFWALKGRGGPSFGILTSTTYRTHLNPPITAAFYTATYSRAAMISLVTSLNTNFMDNGWSGFRPYDLNSLNLTFIALGSPPKSPNALSVYNEFVNQSAALPGVNVTLSVIKPYTGIFDWYEDNFVNTADDIGFNYTLSDIAGVPLSSGSRLLPRKTFEKNTSALAQAYVDFAAARPFIIGGGVLPSMDPSTVSTNPTWRQMLVGITLAFSWPENATDADIIHGHSKSSSIS</sequence>
<evidence type="ECO:0000256" key="2">
    <source>
        <dbReference type="ARBA" id="ARBA00005466"/>
    </source>
</evidence>
<dbReference type="PANTHER" id="PTHR42973">
    <property type="entry name" value="BINDING OXIDOREDUCTASE, PUTATIVE (AFU_ORTHOLOGUE AFUA_1G17690)-RELATED"/>
    <property type="match status" value="1"/>
</dbReference>
<dbReference type="GO" id="GO:0016491">
    <property type="term" value="F:oxidoreductase activity"/>
    <property type="evidence" value="ECO:0007669"/>
    <property type="project" value="UniProtKB-KW"/>
</dbReference>
<keyword evidence="4" id="KW-0274">FAD</keyword>
<gene>
    <name evidence="7" type="ORF">M422DRAFT_46061</name>
</gene>
<reference evidence="7 8" key="1">
    <citation type="submission" date="2014-06" db="EMBL/GenBank/DDBJ databases">
        <title>Evolutionary Origins and Diversification of the Mycorrhizal Mutualists.</title>
        <authorList>
            <consortium name="DOE Joint Genome Institute"/>
            <consortium name="Mycorrhizal Genomics Consortium"/>
            <person name="Kohler A."/>
            <person name="Kuo A."/>
            <person name="Nagy L.G."/>
            <person name="Floudas D."/>
            <person name="Copeland A."/>
            <person name="Barry K.W."/>
            <person name="Cichocki N."/>
            <person name="Veneault-Fourrey C."/>
            <person name="LaButti K."/>
            <person name="Lindquist E.A."/>
            <person name="Lipzen A."/>
            <person name="Lundell T."/>
            <person name="Morin E."/>
            <person name="Murat C."/>
            <person name="Riley R."/>
            <person name="Ohm R."/>
            <person name="Sun H."/>
            <person name="Tunlid A."/>
            <person name="Henrissat B."/>
            <person name="Grigoriev I.V."/>
            <person name="Hibbett D.S."/>
            <person name="Martin F."/>
        </authorList>
    </citation>
    <scope>NUCLEOTIDE SEQUENCE [LARGE SCALE GENOMIC DNA]</scope>
    <source>
        <strain evidence="7 8">SS14</strain>
    </source>
</reference>
<dbReference type="EMBL" id="KN837106">
    <property type="protein sequence ID" value="KIJ46591.1"/>
    <property type="molecule type" value="Genomic_DNA"/>
</dbReference>
<organism evidence="7 8">
    <name type="scientific">Sphaerobolus stellatus (strain SS14)</name>
    <dbReference type="NCBI Taxonomy" id="990650"/>
    <lineage>
        <taxon>Eukaryota</taxon>
        <taxon>Fungi</taxon>
        <taxon>Dikarya</taxon>
        <taxon>Basidiomycota</taxon>
        <taxon>Agaricomycotina</taxon>
        <taxon>Agaricomycetes</taxon>
        <taxon>Phallomycetidae</taxon>
        <taxon>Geastrales</taxon>
        <taxon>Sphaerobolaceae</taxon>
        <taxon>Sphaerobolus</taxon>
    </lineage>
</organism>
<dbReference type="OrthoDB" id="9983560at2759"/>